<reference evidence="7 8" key="2">
    <citation type="submission" date="2018-08" db="EMBL/GenBank/DDBJ databases">
        <title>Aphanomyces genome sequencing and annotation.</title>
        <authorList>
            <person name="Minardi D."/>
            <person name="Oidtmann B."/>
            <person name="Van Der Giezen M."/>
            <person name="Studholme D.J."/>
        </authorList>
    </citation>
    <scope>NUCLEOTIDE SEQUENCE [LARGE SCALE GENOMIC DNA]</scope>
    <source>
        <strain evidence="4 7">Da</strain>
        <strain evidence="3 8">Sv</strain>
    </source>
</reference>
<dbReference type="Gene3D" id="3.30.1520.10">
    <property type="entry name" value="Phox-like domain"/>
    <property type="match status" value="1"/>
</dbReference>
<dbReference type="InterPro" id="IPR001683">
    <property type="entry name" value="PX_dom"/>
</dbReference>
<evidence type="ECO:0000313" key="5">
    <source>
        <dbReference type="EMBL" id="RLO04213.1"/>
    </source>
</evidence>
<evidence type="ECO:0000259" key="2">
    <source>
        <dbReference type="Pfam" id="PF00787"/>
    </source>
</evidence>
<feature type="domain" description="PX" evidence="2">
    <location>
        <begin position="94"/>
        <end position="162"/>
    </location>
</feature>
<dbReference type="VEuPathDB" id="FungiDB:H257_16762"/>
<dbReference type="SUPFAM" id="SSF64268">
    <property type="entry name" value="PX domain"/>
    <property type="match status" value="1"/>
</dbReference>
<evidence type="ECO:0000313" key="3">
    <source>
        <dbReference type="EMBL" id="RHY93507.1"/>
    </source>
</evidence>
<protein>
    <recommendedName>
        <fullName evidence="2">PX domain-containing protein</fullName>
    </recommendedName>
</protein>
<dbReference type="Pfam" id="PF00787">
    <property type="entry name" value="PX"/>
    <property type="match status" value="1"/>
</dbReference>
<dbReference type="EMBL" id="QUTG01003032">
    <property type="protein sequence ID" value="RHY93507.1"/>
    <property type="molecule type" value="Genomic_DNA"/>
</dbReference>
<name>A0A3L6V6A7_APHAT</name>
<dbReference type="Proteomes" id="UP000285712">
    <property type="component" value="Unassembled WGS sequence"/>
</dbReference>
<dbReference type="EMBL" id="QUTI01029274">
    <property type="protein sequence ID" value="RLO04213.1"/>
    <property type="molecule type" value="Genomic_DNA"/>
</dbReference>
<evidence type="ECO:0000313" key="4">
    <source>
        <dbReference type="EMBL" id="RHZ32984.1"/>
    </source>
</evidence>
<dbReference type="GO" id="GO:0035091">
    <property type="term" value="F:phosphatidylinositol binding"/>
    <property type="evidence" value="ECO:0007669"/>
    <property type="project" value="InterPro"/>
</dbReference>
<dbReference type="AlphaFoldDB" id="A0A3L6V6A7"/>
<dbReference type="CDD" id="cd06093">
    <property type="entry name" value="PX_domain"/>
    <property type="match status" value="1"/>
</dbReference>
<gene>
    <name evidence="5" type="ORF">DYB28_006300</name>
    <name evidence="3" type="ORF">DYB35_005745</name>
    <name evidence="4" type="ORF">DYB37_012866</name>
</gene>
<comment type="caution">
    <text evidence="4">The sequence shown here is derived from an EMBL/GenBank/DDBJ whole genome shotgun (WGS) entry which is preliminary data.</text>
</comment>
<dbReference type="Proteomes" id="UP000275652">
    <property type="component" value="Unassembled WGS sequence"/>
</dbReference>
<evidence type="ECO:0000313" key="7">
    <source>
        <dbReference type="Proteomes" id="UP000285430"/>
    </source>
</evidence>
<dbReference type="EMBL" id="QUTH01000744">
    <property type="protein sequence ID" value="RHZ32984.1"/>
    <property type="molecule type" value="Genomic_DNA"/>
</dbReference>
<dbReference type="InterPro" id="IPR036871">
    <property type="entry name" value="PX_dom_sf"/>
</dbReference>
<evidence type="ECO:0000313" key="8">
    <source>
        <dbReference type="Proteomes" id="UP000285712"/>
    </source>
</evidence>
<reference evidence="5 6" key="1">
    <citation type="journal article" date="2018" name="J. Invertebr. Pathol.">
        <title>New genotyping method for the causative agent of crayfish plague (Aphanomyces astaci) based on whole genome data.</title>
        <authorList>
            <person name="Minardi D."/>
            <person name="Studholme D.J."/>
            <person name="van der Giezen M."/>
            <person name="Pretto T."/>
            <person name="Oidtmann B."/>
        </authorList>
    </citation>
    <scope>NUCLEOTIDE SEQUENCE [LARGE SCALE GENOMIC DNA]</scope>
    <source>
        <strain evidence="5 6">KB13</strain>
    </source>
</reference>
<organism evidence="4 7">
    <name type="scientific">Aphanomyces astaci</name>
    <name type="common">Crayfish plague agent</name>
    <dbReference type="NCBI Taxonomy" id="112090"/>
    <lineage>
        <taxon>Eukaryota</taxon>
        <taxon>Sar</taxon>
        <taxon>Stramenopiles</taxon>
        <taxon>Oomycota</taxon>
        <taxon>Saprolegniomycetes</taxon>
        <taxon>Saprolegniales</taxon>
        <taxon>Verrucalvaceae</taxon>
        <taxon>Aphanomyces</taxon>
    </lineage>
</organism>
<proteinExistence type="predicted"/>
<dbReference type="Proteomes" id="UP000285430">
    <property type="component" value="Unassembled WGS sequence"/>
</dbReference>
<feature type="region of interest" description="Disordered" evidence="1">
    <location>
        <begin position="1"/>
        <end position="21"/>
    </location>
</feature>
<sequence>MGCSQSNLPTGPVPSDVDASTVNTNPVLEDFPVVLPDKVAEIPVKAADGHSNDAAAVDVLETEDNGVPTQMEPAKAYVILDEVVYVKGVVHYTVQNQSGQTVHKRYSEFKKLHDSLCKTPSCEDMPQAGVWTSLQRSNPALIANRRAKFEVLLNTWASDDETKQVLAAFMNAAA</sequence>
<accession>A0A3L6V6A7</accession>
<evidence type="ECO:0000313" key="6">
    <source>
        <dbReference type="Proteomes" id="UP000275652"/>
    </source>
</evidence>
<evidence type="ECO:0000256" key="1">
    <source>
        <dbReference type="SAM" id="MobiDB-lite"/>
    </source>
</evidence>